<dbReference type="PANTHER" id="PTHR33116:SF86">
    <property type="entry name" value="REVERSE TRANSCRIPTASE DOMAIN-CONTAINING PROTEIN"/>
    <property type="match status" value="1"/>
</dbReference>
<name>A0A9R0YI85_TRITD</name>
<accession>A0A9R0YI85</accession>
<proteinExistence type="predicted"/>
<dbReference type="AlphaFoldDB" id="A0A9R0YI85"/>
<dbReference type="Gramene" id="TRITD6Bv1G062720.1">
    <property type="protein sequence ID" value="TRITD6Bv1G062720.1"/>
    <property type="gene ID" value="TRITD6Bv1G062720"/>
</dbReference>
<evidence type="ECO:0000313" key="2">
    <source>
        <dbReference type="Proteomes" id="UP000324705"/>
    </source>
</evidence>
<evidence type="ECO:0000313" key="1">
    <source>
        <dbReference type="EMBL" id="VAI55917.1"/>
    </source>
</evidence>
<sequence>MSCFQLPKKMCQNLTSILSNFWWGAANGERKVHWLAWHKMCKAKKEGGMGFRDPKAFNQALLAKQVWRILLYPSSLGARVLKARYFPEGSIMNTTCPSRGSLTFRSIIHGRELLREGVVWRIGDGTTVNVHHDSWIPRQGSLKTLAQ</sequence>
<keyword evidence="2" id="KW-1185">Reference proteome</keyword>
<reference evidence="1 2" key="1">
    <citation type="submission" date="2017-09" db="EMBL/GenBank/DDBJ databases">
        <authorList>
            <consortium name="International Durum Wheat Genome Sequencing Consortium (IDWGSC)"/>
            <person name="Milanesi L."/>
        </authorList>
    </citation>
    <scope>NUCLEOTIDE SEQUENCE [LARGE SCALE GENOMIC DNA]</scope>
    <source>
        <strain evidence="2">cv. Svevo</strain>
    </source>
</reference>
<dbReference type="PANTHER" id="PTHR33116">
    <property type="entry name" value="REVERSE TRANSCRIPTASE ZINC-BINDING DOMAIN-CONTAINING PROTEIN-RELATED-RELATED"/>
    <property type="match status" value="1"/>
</dbReference>
<dbReference type="EMBL" id="LT934122">
    <property type="protein sequence ID" value="VAI55917.1"/>
    <property type="molecule type" value="Genomic_DNA"/>
</dbReference>
<protein>
    <submittedName>
        <fullName evidence="1">Uncharacterized protein</fullName>
    </submittedName>
</protein>
<gene>
    <name evidence="1" type="ORF">TRITD_6Bv1G062720</name>
</gene>
<dbReference type="OMA" id="EMINIWE"/>
<organism evidence="1 2">
    <name type="scientific">Triticum turgidum subsp. durum</name>
    <name type="common">Durum wheat</name>
    <name type="synonym">Triticum durum</name>
    <dbReference type="NCBI Taxonomy" id="4567"/>
    <lineage>
        <taxon>Eukaryota</taxon>
        <taxon>Viridiplantae</taxon>
        <taxon>Streptophyta</taxon>
        <taxon>Embryophyta</taxon>
        <taxon>Tracheophyta</taxon>
        <taxon>Spermatophyta</taxon>
        <taxon>Magnoliopsida</taxon>
        <taxon>Liliopsida</taxon>
        <taxon>Poales</taxon>
        <taxon>Poaceae</taxon>
        <taxon>BOP clade</taxon>
        <taxon>Pooideae</taxon>
        <taxon>Triticodae</taxon>
        <taxon>Triticeae</taxon>
        <taxon>Triticinae</taxon>
        <taxon>Triticum</taxon>
    </lineage>
</organism>
<dbReference type="Proteomes" id="UP000324705">
    <property type="component" value="Chromosome 6B"/>
</dbReference>